<reference evidence="3" key="1">
    <citation type="submission" date="2014-03" db="EMBL/GenBank/DDBJ databases">
        <authorList>
            <person name="Aksoy S."/>
            <person name="Warren W."/>
            <person name="Wilson R.K."/>
        </authorList>
    </citation>
    <scope>NUCLEOTIDE SEQUENCE [LARGE SCALE GENOMIC DNA]</scope>
    <source>
        <strain evidence="3">IAEA</strain>
    </source>
</reference>
<keyword evidence="1" id="KW-1133">Transmembrane helix</keyword>
<keyword evidence="3" id="KW-1185">Reference proteome</keyword>
<dbReference type="Proteomes" id="UP000092445">
    <property type="component" value="Unassembled WGS sequence"/>
</dbReference>
<feature type="transmembrane region" description="Helical" evidence="1">
    <location>
        <begin position="15"/>
        <end position="32"/>
    </location>
</feature>
<dbReference type="VEuPathDB" id="VectorBase:GPAI044896"/>
<dbReference type="EnsemblMetazoa" id="GPAI044896-RA">
    <property type="protein sequence ID" value="GPAI044896-PA"/>
    <property type="gene ID" value="GPAI044896"/>
</dbReference>
<sequence>MASNAITVWVHLNSFYLRLSYVMCFINYFAMIDKDFLCHGKTTNTKNEERIGKRTKSTVSLALLSDMRSLKIMGDVSDFGKMPRGAF</sequence>
<proteinExistence type="predicted"/>
<accession>A0A1B0AGC4</accession>
<keyword evidence="1" id="KW-0812">Transmembrane</keyword>
<organism evidence="2 3">
    <name type="scientific">Glossina pallidipes</name>
    <name type="common">Tsetse fly</name>
    <dbReference type="NCBI Taxonomy" id="7398"/>
    <lineage>
        <taxon>Eukaryota</taxon>
        <taxon>Metazoa</taxon>
        <taxon>Ecdysozoa</taxon>
        <taxon>Arthropoda</taxon>
        <taxon>Hexapoda</taxon>
        <taxon>Insecta</taxon>
        <taxon>Pterygota</taxon>
        <taxon>Neoptera</taxon>
        <taxon>Endopterygota</taxon>
        <taxon>Diptera</taxon>
        <taxon>Brachycera</taxon>
        <taxon>Muscomorpha</taxon>
        <taxon>Hippoboscoidea</taxon>
        <taxon>Glossinidae</taxon>
        <taxon>Glossina</taxon>
    </lineage>
</organism>
<protein>
    <submittedName>
        <fullName evidence="2">Uncharacterized protein</fullName>
    </submittedName>
</protein>
<reference evidence="2" key="2">
    <citation type="submission" date="2020-05" db="UniProtKB">
        <authorList>
            <consortium name="EnsemblMetazoa"/>
        </authorList>
    </citation>
    <scope>IDENTIFICATION</scope>
    <source>
        <strain evidence="2">IAEA</strain>
    </source>
</reference>
<dbReference type="AlphaFoldDB" id="A0A1B0AGC4"/>
<name>A0A1B0AGC4_GLOPL</name>
<keyword evidence="1" id="KW-0472">Membrane</keyword>
<evidence type="ECO:0000256" key="1">
    <source>
        <dbReference type="SAM" id="Phobius"/>
    </source>
</evidence>
<evidence type="ECO:0000313" key="3">
    <source>
        <dbReference type="Proteomes" id="UP000092445"/>
    </source>
</evidence>
<evidence type="ECO:0000313" key="2">
    <source>
        <dbReference type="EnsemblMetazoa" id="GPAI044896-PA"/>
    </source>
</evidence>